<feature type="compositionally biased region" description="Basic and acidic residues" evidence="1">
    <location>
        <begin position="228"/>
        <end position="246"/>
    </location>
</feature>
<proteinExistence type="predicted"/>
<evidence type="ECO:0000313" key="3">
    <source>
        <dbReference type="EMBL" id="CAG5111789.1"/>
    </source>
</evidence>
<dbReference type="InterPro" id="IPR039253">
    <property type="entry name" value="APLF"/>
</dbReference>
<feature type="compositionally biased region" description="Basic and acidic residues" evidence="1">
    <location>
        <begin position="184"/>
        <end position="205"/>
    </location>
</feature>
<reference evidence="3 4" key="1">
    <citation type="submission" date="2021-04" db="EMBL/GenBank/DDBJ databases">
        <authorList>
            <person name="Bliznina A."/>
        </authorList>
    </citation>
    <scope>NUCLEOTIDE SEQUENCE [LARGE SCALE GENOMIC DNA]</scope>
</reference>
<feature type="domain" description="PBZ-type" evidence="2">
    <location>
        <begin position="105"/>
        <end position="130"/>
    </location>
</feature>
<evidence type="ECO:0000313" key="4">
    <source>
        <dbReference type="Proteomes" id="UP001158576"/>
    </source>
</evidence>
<dbReference type="Proteomes" id="UP001158576">
    <property type="component" value="Chromosome 2"/>
</dbReference>
<protein>
    <submittedName>
        <fullName evidence="3">Oidioi.mRNA.OKI2018_I69.chr2.g6063.t1.cds</fullName>
    </submittedName>
</protein>
<organism evidence="3 4">
    <name type="scientific">Oikopleura dioica</name>
    <name type="common">Tunicate</name>
    <dbReference type="NCBI Taxonomy" id="34765"/>
    <lineage>
        <taxon>Eukaryota</taxon>
        <taxon>Metazoa</taxon>
        <taxon>Chordata</taxon>
        <taxon>Tunicata</taxon>
        <taxon>Appendicularia</taxon>
        <taxon>Copelata</taxon>
        <taxon>Oikopleuridae</taxon>
        <taxon>Oikopleura</taxon>
    </lineage>
</organism>
<feature type="compositionally biased region" description="Basic and acidic residues" evidence="1">
    <location>
        <begin position="79"/>
        <end position="88"/>
    </location>
</feature>
<gene>
    <name evidence="3" type="ORF">OKIOD_LOCUS14828</name>
</gene>
<feature type="compositionally biased region" description="Polar residues" evidence="1">
    <location>
        <begin position="64"/>
        <end position="78"/>
    </location>
</feature>
<feature type="domain" description="PBZ-type" evidence="2">
    <location>
        <begin position="149"/>
        <end position="172"/>
    </location>
</feature>
<dbReference type="PANTHER" id="PTHR21315:SF2">
    <property type="entry name" value="APRATAXIN AND PNK-LIKE FACTOR"/>
    <property type="match status" value="1"/>
</dbReference>
<dbReference type="Pfam" id="PF10283">
    <property type="entry name" value="zf-CCHH"/>
    <property type="match status" value="2"/>
</dbReference>
<feature type="region of interest" description="Disordered" evidence="1">
    <location>
        <begin position="166"/>
        <end position="246"/>
    </location>
</feature>
<feature type="compositionally biased region" description="Acidic residues" evidence="1">
    <location>
        <begin position="45"/>
        <end position="54"/>
    </location>
</feature>
<accession>A0ABN7T6N6</accession>
<dbReference type="PANTHER" id="PTHR21315">
    <property type="entry name" value="APRATAXIN AND PNK-LIKE FACTOR-RELATED"/>
    <property type="match status" value="1"/>
</dbReference>
<dbReference type="EMBL" id="OU015567">
    <property type="protein sequence ID" value="CAG5111789.1"/>
    <property type="molecule type" value="Genomic_DNA"/>
</dbReference>
<dbReference type="InterPro" id="IPR019406">
    <property type="entry name" value="APLF_PBZ"/>
</dbReference>
<evidence type="ECO:0000256" key="1">
    <source>
        <dbReference type="SAM" id="MobiDB-lite"/>
    </source>
</evidence>
<name>A0ABN7T6N6_OIKDI</name>
<evidence type="ECO:0000259" key="2">
    <source>
        <dbReference type="Pfam" id="PF10283"/>
    </source>
</evidence>
<feature type="region of interest" description="Disordered" evidence="1">
    <location>
        <begin position="32"/>
        <end position="106"/>
    </location>
</feature>
<sequence length="246" mass="28091">MPLEKLGPDQERVLKFGDVVGFRQDALIFRIESGSTRKTSKSDEINEENTEAISEEIQNKEESQIGSDNAEWTSGSISNHEDENKSSKSEAGPSHINTAAPARTRPPCEYGGQCYRRNPNHKIEFCHPGDDDWWDPLVENDDPDFQDPRPECQYGILCYQKSEAHRRKFQHNTAGSAPKRRAARKAEEKNKEISSDSDDLLRESESEVEYDISSGEEERPAKMQKITAEAKELINETKKMLRDRNF</sequence>
<keyword evidence="4" id="KW-1185">Reference proteome</keyword>